<dbReference type="EMBL" id="VSSQ01000091">
    <property type="protein sequence ID" value="MPL75777.1"/>
    <property type="molecule type" value="Genomic_DNA"/>
</dbReference>
<dbReference type="SMART" id="SM00855">
    <property type="entry name" value="PGAM"/>
    <property type="match status" value="1"/>
</dbReference>
<dbReference type="InterPro" id="IPR013078">
    <property type="entry name" value="His_Pase_superF_clade-1"/>
</dbReference>
<sequence length="167" mass="19138">MKTLTLMRHAKSSWKDAVQSDPERPLLEKGLKRTRLVIDFLHGKEFKPEMILTSHAVRALETARIMAHAFNVPDESLRIEKSIYTASAEEYFDQFFDIPGQVAHVLLIGHNPAITNFANRFLQQKIDYLPTSGIVSISFETGSWEELPLARHRLLFITYPKMLKSQG</sequence>
<accession>A0A644U9X7</accession>
<dbReference type="Pfam" id="PF00300">
    <property type="entry name" value="His_Phos_1"/>
    <property type="match status" value="1"/>
</dbReference>
<reference evidence="1" key="1">
    <citation type="submission" date="2019-08" db="EMBL/GenBank/DDBJ databases">
        <authorList>
            <person name="Kucharzyk K."/>
            <person name="Murdoch R.W."/>
            <person name="Higgins S."/>
            <person name="Loffler F."/>
        </authorList>
    </citation>
    <scope>NUCLEOTIDE SEQUENCE</scope>
</reference>
<dbReference type="PANTHER" id="PTHR47623:SF1">
    <property type="entry name" value="OS09G0287300 PROTEIN"/>
    <property type="match status" value="1"/>
</dbReference>
<dbReference type="AlphaFoldDB" id="A0A644U9X7"/>
<dbReference type="InterPro" id="IPR029033">
    <property type="entry name" value="His_PPase_superfam"/>
</dbReference>
<gene>
    <name evidence="1" type="ORF">SDC9_21608</name>
</gene>
<dbReference type="SUPFAM" id="SSF53254">
    <property type="entry name" value="Phosphoglycerate mutase-like"/>
    <property type="match status" value="1"/>
</dbReference>
<name>A0A644U9X7_9ZZZZ</name>
<dbReference type="Gene3D" id="3.40.50.1240">
    <property type="entry name" value="Phosphoglycerate mutase-like"/>
    <property type="match status" value="1"/>
</dbReference>
<protein>
    <recommendedName>
        <fullName evidence="2">2,3-bisphosphoglycerate-dependent phosphoglycerate mutase</fullName>
    </recommendedName>
</protein>
<dbReference type="PANTHER" id="PTHR47623">
    <property type="entry name" value="OS09G0287300 PROTEIN"/>
    <property type="match status" value="1"/>
</dbReference>
<organism evidence="1">
    <name type="scientific">bioreactor metagenome</name>
    <dbReference type="NCBI Taxonomy" id="1076179"/>
    <lineage>
        <taxon>unclassified sequences</taxon>
        <taxon>metagenomes</taxon>
        <taxon>ecological metagenomes</taxon>
    </lineage>
</organism>
<evidence type="ECO:0008006" key="2">
    <source>
        <dbReference type="Google" id="ProtNLM"/>
    </source>
</evidence>
<evidence type="ECO:0000313" key="1">
    <source>
        <dbReference type="EMBL" id="MPL75777.1"/>
    </source>
</evidence>
<comment type="caution">
    <text evidence="1">The sequence shown here is derived from an EMBL/GenBank/DDBJ whole genome shotgun (WGS) entry which is preliminary data.</text>
</comment>
<dbReference type="CDD" id="cd07067">
    <property type="entry name" value="HP_PGM_like"/>
    <property type="match status" value="1"/>
</dbReference>
<proteinExistence type="predicted"/>